<dbReference type="EMBL" id="BCTB01000052">
    <property type="protein sequence ID" value="GAT17345.1"/>
    <property type="molecule type" value="Genomic_DNA"/>
</dbReference>
<dbReference type="AlphaFoldDB" id="A0A100XIN9"/>
<gene>
    <name evidence="1" type="ORF">RMCT_4314</name>
</gene>
<accession>A0A100XIN9</accession>
<name>A0A100XIN9_MYCTH</name>
<dbReference type="STRING" id="1797.RMCT_4314"/>
<evidence type="ECO:0000313" key="1">
    <source>
        <dbReference type="EMBL" id="GAT17345.1"/>
    </source>
</evidence>
<evidence type="ECO:0000313" key="2">
    <source>
        <dbReference type="Proteomes" id="UP000069654"/>
    </source>
</evidence>
<sequence>MIATRYSWGFVSVGTPMRMSYSSLVNAPGGRASPYAHGIGQRVGRVVTTRSIVLRARPDPDPAVAAAWHRRAGTGG</sequence>
<reference evidence="2" key="2">
    <citation type="submission" date="2016-02" db="EMBL/GenBank/DDBJ databases">
        <title>Draft genome sequence of five rapidly growing Mycobacterium species.</title>
        <authorList>
            <person name="Katahira K."/>
            <person name="Gotou Y."/>
            <person name="Iida K."/>
            <person name="Ogura Y."/>
            <person name="Hayashi T."/>
        </authorList>
    </citation>
    <scope>NUCLEOTIDE SEQUENCE [LARGE SCALE GENOMIC DNA]</scope>
    <source>
        <strain evidence="2">JCM6362</strain>
    </source>
</reference>
<protein>
    <submittedName>
        <fullName evidence="1">Uncharacterized protein</fullName>
    </submittedName>
</protein>
<proteinExistence type="predicted"/>
<organism evidence="1 2">
    <name type="scientific">Mycolicibacterium thermoresistibile</name>
    <name type="common">Mycobacterium thermoresistibile</name>
    <dbReference type="NCBI Taxonomy" id="1797"/>
    <lineage>
        <taxon>Bacteria</taxon>
        <taxon>Bacillati</taxon>
        <taxon>Actinomycetota</taxon>
        <taxon>Actinomycetes</taxon>
        <taxon>Mycobacteriales</taxon>
        <taxon>Mycobacteriaceae</taxon>
        <taxon>Mycolicibacterium</taxon>
    </lineage>
</organism>
<reference evidence="1 2" key="1">
    <citation type="journal article" date="2016" name="Genome Announc.">
        <title>Draft Genome Sequences of Five Rapidly Growing Mycobacterium Species, M. thermoresistibile, M. fortuitum subsp. acetamidolyticum, M. canariasense, M. brisbanense, and M. novocastrense.</title>
        <authorList>
            <person name="Katahira K."/>
            <person name="Ogura Y."/>
            <person name="Gotoh Y."/>
            <person name="Hayashi T."/>
        </authorList>
    </citation>
    <scope>NUCLEOTIDE SEQUENCE [LARGE SCALE GENOMIC DNA]</scope>
    <source>
        <strain evidence="1 2">JCM6362</strain>
    </source>
</reference>
<dbReference type="Proteomes" id="UP000069654">
    <property type="component" value="Unassembled WGS sequence"/>
</dbReference>
<comment type="caution">
    <text evidence="1">The sequence shown here is derived from an EMBL/GenBank/DDBJ whole genome shotgun (WGS) entry which is preliminary data.</text>
</comment>